<comment type="caution">
    <text evidence="2">The sequence shown here is derived from an EMBL/GenBank/DDBJ whole genome shotgun (WGS) entry which is preliminary data.</text>
</comment>
<feature type="signal peptide" evidence="1">
    <location>
        <begin position="1"/>
        <end position="38"/>
    </location>
</feature>
<organism evidence="2 3">
    <name type="scientific">OM182 bacterium BACL3 MAG-120619-bin3</name>
    <dbReference type="NCBI Taxonomy" id="1655593"/>
    <lineage>
        <taxon>Bacteria</taxon>
        <taxon>Pseudomonadati</taxon>
        <taxon>Pseudomonadota</taxon>
        <taxon>Gammaproteobacteria</taxon>
        <taxon>OMG group</taxon>
        <taxon>OM182 clade</taxon>
    </lineage>
</organism>
<dbReference type="Proteomes" id="UP000051242">
    <property type="component" value="Unassembled WGS sequence"/>
</dbReference>
<protein>
    <submittedName>
        <fullName evidence="2">Gluconolaconase</fullName>
    </submittedName>
</protein>
<evidence type="ECO:0000256" key="1">
    <source>
        <dbReference type="SAM" id="SignalP"/>
    </source>
</evidence>
<evidence type="ECO:0000313" key="3">
    <source>
        <dbReference type="Proteomes" id="UP000051242"/>
    </source>
</evidence>
<reference evidence="2 3" key="1">
    <citation type="submission" date="2015-10" db="EMBL/GenBank/DDBJ databases">
        <title>Metagenome-Assembled Genomes uncover a global brackish microbiome.</title>
        <authorList>
            <person name="Hugerth L.W."/>
            <person name="Larsson J."/>
            <person name="Alneberg J."/>
            <person name="Lindh M.V."/>
            <person name="Legrand C."/>
            <person name="Pinhassi J."/>
            <person name="Andersson A.F."/>
        </authorList>
    </citation>
    <scope>NUCLEOTIDE SEQUENCE [LARGE SCALE GENOMIC DNA]</scope>
    <source>
        <strain evidence="2">BACL22 MAG-120619-bin3</strain>
    </source>
</reference>
<proteinExistence type="predicted"/>
<dbReference type="EMBL" id="LICD01000217">
    <property type="protein sequence ID" value="KRO79100.1"/>
    <property type="molecule type" value="Genomic_DNA"/>
</dbReference>
<sequence length="320" mass="33622">MRNITTSKQLSPLAKLARLGINASLVASNLLLVSAVNAQEFRAGEPIGSVNEAGERKLMSDNVKVYGAFHFSESCTFDPTRNLILAMNNGNPGDGTENDGFVSLINPDGSVHTPKWIGVTRDGLELHQPLGSAIANGSLYTVDSGFVREFDLESGRPLRNIPVPGATLLNGIAVSADGTIYASNTRPPERLYKISAEGEVSVLIDGAPLAIPNGVAIDGNGDVVVVNIGDNAVLTFSPNGELLGTEYAVEGGNDGVVILEDGTKYVSSVRFGSVSRILPGQEATLIAEGIPSAASMCYDSIQHQLVIPLNSNYALAFIKL</sequence>
<dbReference type="Gene3D" id="2.120.10.30">
    <property type="entry name" value="TolB, C-terminal domain"/>
    <property type="match status" value="1"/>
</dbReference>
<dbReference type="SUPFAM" id="SSF63829">
    <property type="entry name" value="Calcium-dependent phosphotriesterase"/>
    <property type="match status" value="1"/>
</dbReference>
<keyword evidence="1" id="KW-0732">Signal</keyword>
<name>A0A0R2SVQ6_9GAMM</name>
<gene>
    <name evidence="2" type="ORF">ABR85_11820</name>
</gene>
<accession>A0A0R2SVQ6</accession>
<evidence type="ECO:0000313" key="2">
    <source>
        <dbReference type="EMBL" id="KRO79100.1"/>
    </source>
</evidence>
<dbReference type="InterPro" id="IPR011042">
    <property type="entry name" value="6-blade_b-propeller_TolB-like"/>
</dbReference>
<dbReference type="AlphaFoldDB" id="A0A0R2SVQ6"/>
<feature type="chain" id="PRO_5006424053" evidence="1">
    <location>
        <begin position="39"/>
        <end position="320"/>
    </location>
</feature>